<evidence type="ECO:0000313" key="2">
    <source>
        <dbReference type="Proteomes" id="UP000178121"/>
    </source>
</evidence>
<dbReference type="Gene3D" id="3.40.50.2300">
    <property type="match status" value="2"/>
</dbReference>
<gene>
    <name evidence="1" type="ORF">A2849_02380</name>
</gene>
<protein>
    <recommendedName>
        <fullName evidence="3">ABC transporter substrate-binding protein</fullName>
    </recommendedName>
</protein>
<organism evidence="1 2">
    <name type="scientific">Candidatus Taylorbacteria bacterium RIFCSPHIGHO2_01_FULL_51_15</name>
    <dbReference type="NCBI Taxonomy" id="1802304"/>
    <lineage>
        <taxon>Bacteria</taxon>
        <taxon>Candidatus Tayloriibacteriota</taxon>
    </lineage>
</organism>
<accession>A0A1G2MCH6</accession>
<evidence type="ECO:0008006" key="3">
    <source>
        <dbReference type="Google" id="ProtNLM"/>
    </source>
</evidence>
<dbReference type="Proteomes" id="UP000178121">
    <property type="component" value="Unassembled WGS sequence"/>
</dbReference>
<dbReference type="AlphaFoldDB" id="A0A1G2MCH6"/>
<dbReference type="InterPro" id="IPR007487">
    <property type="entry name" value="ABC_transpt-TYRBP-like"/>
</dbReference>
<name>A0A1G2MCH6_9BACT</name>
<dbReference type="EMBL" id="MHRI01000006">
    <property type="protein sequence ID" value="OHA21635.1"/>
    <property type="molecule type" value="Genomic_DNA"/>
</dbReference>
<dbReference type="Pfam" id="PF04392">
    <property type="entry name" value="ABC_sub_bind"/>
    <property type="match status" value="1"/>
</dbReference>
<dbReference type="PANTHER" id="PTHR35271">
    <property type="entry name" value="ABC TRANSPORTER, SUBSTRATE-BINDING LIPOPROTEIN-RELATED"/>
    <property type="match status" value="1"/>
</dbReference>
<dbReference type="SUPFAM" id="SSF53822">
    <property type="entry name" value="Periplasmic binding protein-like I"/>
    <property type="match status" value="1"/>
</dbReference>
<comment type="caution">
    <text evidence="1">The sequence shown here is derived from an EMBL/GenBank/DDBJ whole genome shotgun (WGS) entry which is preliminary data.</text>
</comment>
<reference evidence="1 2" key="1">
    <citation type="journal article" date="2016" name="Nat. Commun.">
        <title>Thousands of microbial genomes shed light on interconnected biogeochemical processes in an aquifer system.</title>
        <authorList>
            <person name="Anantharaman K."/>
            <person name="Brown C.T."/>
            <person name="Hug L.A."/>
            <person name="Sharon I."/>
            <person name="Castelle C.J."/>
            <person name="Probst A.J."/>
            <person name="Thomas B.C."/>
            <person name="Singh A."/>
            <person name="Wilkins M.J."/>
            <person name="Karaoz U."/>
            <person name="Brodie E.L."/>
            <person name="Williams K.H."/>
            <person name="Hubbard S.S."/>
            <person name="Banfield J.F."/>
        </authorList>
    </citation>
    <scope>NUCLEOTIDE SEQUENCE [LARGE SCALE GENOMIC DNA]</scope>
</reference>
<dbReference type="CDD" id="cd06325">
    <property type="entry name" value="PBP1_ABC_unchar_transporter"/>
    <property type="match status" value="1"/>
</dbReference>
<dbReference type="InterPro" id="IPR028082">
    <property type="entry name" value="Peripla_BP_I"/>
</dbReference>
<sequence length="352" mass="37869">MNKPLVAIVLALVVIGAGAWYFWGASASPKTPTILERATSENRPVRVAIINYLRILEGPNNGLKQGMKALGYEEGKNIAYTSYYGDGNFEKMVADAKDVIQNNKADIIVGNPGEGGQAALQAAQELGSNIPVLYMLSFDPLAMKLINSYQSSGNQVTGVAVDLGYLTGKRLEFLHQIAPNAKKLGIITGVKALDITATKGRDEVMKQAPKFGFEVVEYTVDVLPGPTSDQAVIDVTKKIKAGEIDAFYRMLGPVTSTPGTIAAYAAMGERLKIPTEFFGHEQGSLLNYDNDYDDAGVQLATLVDKVLKGATPTSIPSENARKYILEIDLRVANKIGIKVPDSLLSIATKVTR</sequence>
<proteinExistence type="predicted"/>
<evidence type="ECO:0000313" key="1">
    <source>
        <dbReference type="EMBL" id="OHA21635.1"/>
    </source>
</evidence>
<dbReference type="PANTHER" id="PTHR35271:SF1">
    <property type="entry name" value="ABC TRANSPORTER, SUBSTRATE-BINDING LIPOPROTEIN"/>
    <property type="match status" value="1"/>
</dbReference>